<reference evidence="9" key="1">
    <citation type="submission" date="2021-06" db="EMBL/GenBank/DDBJ databases">
        <title>Description of novel taxa of the family Lachnospiraceae.</title>
        <authorList>
            <person name="Chaplin A.V."/>
            <person name="Sokolova S.R."/>
            <person name="Pikina A.P."/>
            <person name="Korzhanova M."/>
            <person name="Belova V."/>
            <person name="Korostin D."/>
            <person name="Efimov B.A."/>
        </authorList>
    </citation>
    <scope>NUCLEOTIDE SEQUENCE</scope>
    <source>
        <strain evidence="9">ASD5720</strain>
    </source>
</reference>
<dbReference type="GO" id="GO:0008233">
    <property type="term" value="F:peptidase activity"/>
    <property type="evidence" value="ECO:0007669"/>
    <property type="project" value="UniProtKB-KW"/>
</dbReference>
<evidence type="ECO:0000256" key="5">
    <source>
        <dbReference type="ARBA" id="ARBA00023124"/>
    </source>
</evidence>
<keyword evidence="7" id="KW-0456">Lyase</keyword>
<evidence type="ECO:0000313" key="9">
    <source>
        <dbReference type="EMBL" id="MBU9738593.1"/>
    </source>
</evidence>
<dbReference type="AlphaFoldDB" id="A0A949K0F0"/>
<organism evidence="9 10">
    <name type="scientific">Diplocloster agilis</name>
    <dbReference type="NCBI Taxonomy" id="2850323"/>
    <lineage>
        <taxon>Bacteria</taxon>
        <taxon>Bacillati</taxon>
        <taxon>Bacillota</taxon>
        <taxon>Clostridia</taxon>
        <taxon>Lachnospirales</taxon>
        <taxon>Lachnospiraceae</taxon>
        <taxon>Diplocloster</taxon>
    </lineage>
</organism>
<evidence type="ECO:0000256" key="2">
    <source>
        <dbReference type="ARBA" id="ARBA00022670"/>
    </source>
</evidence>
<evidence type="ECO:0000256" key="7">
    <source>
        <dbReference type="ARBA" id="ARBA00023239"/>
    </source>
</evidence>
<keyword evidence="4 8" id="KW-0378">Hydrolase</keyword>
<keyword evidence="5" id="KW-0190">Covalent protein-DNA linkage</keyword>
<sequence length="197" mass="22874">MCGRYQIDDEVSVEIRSMIEKIEQKTAGVTLKRGEIYPTNLVPVWMPVNGQPEPEAAVWGFPGFSGKGVLINARAETVPDKKTFRACMEQRRCVIPASGFYEWDTGKNKIYFRNPHEEVLYMAGLYQQIDREVRFVIVTTQANASMLDVHNRMPLLLRKEELKDWILDERRARGMLAQEPYPLEKFCEFEQARLPFL</sequence>
<dbReference type="EMBL" id="JAHQCW010000037">
    <property type="protein sequence ID" value="MBU9738593.1"/>
    <property type="molecule type" value="Genomic_DNA"/>
</dbReference>
<accession>A0A949K0F0</accession>
<evidence type="ECO:0000256" key="8">
    <source>
        <dbReference type="RuleBase" id="RU364100"/>
    </source>
</evidence>
<keyword evidence="2 8" id="KW-0645">Protease</keyword>
<dbReference type="InterPro" id="IPR036590">
    <property type="entry name" value="SRAP-like"/>
</dbReference>
<name>A0A949K0F0_9FIRM</name>
<dbReference type="GO" id="GO:0003697">
    <property type="term" value="F:single-stranded DNA binding"/>
    <property type="evidence" value="ECO:0007669"/>
    <property type="project" value="InterPro"/>
</dbReference>
<keyword evidence="6" id="KW-0238">DNA-binding</keyword>
<dbReference type="Gene3D" id="3.90.1680.10">
    <property type="entry name" value="SOS response associated peptidase-like"/>
    <property type="match status" value="1"/>
</dbReference>
<gene>
    <name evidence="9" type="ORF">KTH89_18790</name>
</gene>
<protein>
    <recommendedName>
        <fullName evidence="8">Abasic site processing protein</fullName>
        <ecNumber evidence="8">3.4.-.-</ecNumber>
    </recommendedName>
</protein>
<evidence type="ECO:0000256" key="6">
    <source>
        <dbReference type="ARBA" id="ARBA00023125"/>
    </source>
</evidence>
<evidence type="ECO:0000313" key="10">
    <source>
        <dbReference type="Proteomes" id="UP000712157"/>
    </source>
</evidence>
<dbReference type="GO" id="GO:0006508">
    <property type="term" value="P:proteolysis"/>
    <property type="evidence" value="ECO:0007669"/>
    <property type="project" value="UniProtKB-KW"/>
</dbReference>
<evidence type="ECO:0000256" key="3">
    <source>
        <dbReference type="ARBA" id="ARBA00022763"/>
    </source>
</evidence>
<dbReference type="RefSeq" id="WP_238722718.1">
    <property type="nucleotide sequence ID" value="NZ_JAHQCW010000037.1"/>
</dbReference>
<dbReference type="PANTHER" id="PTHR13604">
    <property type="entry name" value="DC12-RELATED"/>
    <property type="match status" value="1"/>
</dbReference>
<dbReference type="InterPro" id="IPR003738">
    <property type="entry name" value="SRAP"/>
</dbReference>
<dbReference type="GO" id="GO:0016829">
    <property type="term" value="F:lyase activity"/>
    <property type="evidence" value="ECO:0007669"/>
    <property type="project" value="UniProtKB-KW"/>
</dbReference>
<comment type="similarity">
    <text evidence="1 8">Belongs to the SOS response-associated peptidase family.</text>
</comment>
<dbReference type="Pfam" id="PF02586">
    <property type="entry name" value="SRAP"/>
    <property type="match status" value="1"/>
</dbReference>
<dbReference type="SUPFAM" id="SSF143081">
    <property type="entry name" value="BB1717-like"/>
    <property type="match status" value="1"/>
</dbReference>
<evidence type="ECO:0000256" key="4">
    <source>
        <dbReference type="ARBA" id="ARBA00022801"/>
    </source>
</evidence>
<dbReference type="EC" id="3.4.-.-" evidence="8"/>
<proteinExistence type="inferred from homology"/>
<comment type="caution">
    <text evidence="9">The sequence shown here is derived from an EMBL/GenBank/DDBJ whole genome shotgun (WGS) entry which is preliminary data.</text>
</comment>
<dbReference type="GO" id="GO:0106300">
    <property type="term" value="P:protein-DNA covalent cross-linking repair"/>
    <property type="evidence" value="ECO:0007669"/>
    <property type="project" value="InterPro"/>
</dbReference>
<dbReference type="Proteomes" id="UP000712157">
    <property type="component" value="Unassembled WGS sequence"/>
</dbReference>
<evidence type="ECO:0000256" key="1">
    <source>
        <dbReference type="ARBA" id="ARBA00008136"/>
    </source>
</evidence>
<dbReference type="PANTHER" id="PTHR13604:SF0">
    <property type="entry name" value="ABASIC SITE PROCESSING PROTEIN HMCES"/>
    <property type="match status" value="1"/>
</dbReference>
<keyword evidence="10" id="KW-1185">Reference proteome</keyword>
<keyword evidence="3" id="KW-0227">DNA damage</keyword>